<name>A0A7J5DKJ6_9ACTN</name>
<keyword evidence="4" id="KW-1185">Reference proteome</keyword>
<dbReference type="GO" id="GO:0016787">
    <property type="term" value="F:hydrolase activity"/>
    <property type="evidence" value="ECO:0007669"/>
    <property type="project" value="UniProtKB-KW"/>
</dbReference>
<keyword evidence="1 3" id="KW-0378">Hydrolase</keyword>
<feature type="domain" description="AB hydrolase-1" evidence="2">
    <location>
        <begin position="31"/>
        <end position="283"/>
    </location>
</feature>
<dbReference type="InterPro" id="IPR000073">
    <property type="entry name" value="AB_hydrolase_1"/>
</dbReference>
<sequence length="292" mass="30684">MDEPAALDLPVEGGTLRVLRFGRGPRTALAAHGITGSGMSFRALARRLPGEWSLFAPDLRGRGGSADTPGPYGLGRHAVDLCRLAQDLGGGRPVALTGHSMGAYVALIAAARRPALFDRLLLVDGGLPLPVPPGADLDAVLDTTLGPALARLGRTYETDAAYVDFFREHPALGPHWNADIEAYVRYDIAGPRGARRSKVREEAVRHDGRDLLTSADRFAAGLTGLGVPALLLHAPLGLLGQEPPMLPAPVVERWTGGPGSLPAELIEGCNHYTILLGTAARTVAERFVALGG</sequence>
<dbReference type="GO" id="GO:0016020">
    <property type="term" value="C:membrane"/>
    <property type="evidence" value="ECO:0007669"/>
    <property type="project" value="TreeGrafter"/>
</dbReference>
<comment type="caution">
    <text evidence="3">The sequence shown here is derived from an EMBL/GenBank/DDBJ whole genome shotgun (WGS) entry which is preliminary data.</text>
</comment>
<evidence type="ECO:0000313" key="4">
    <source>
        <dbReference type="Proteomes" id="UP000442990"/>
    </source>
</evidence>
<dbReference type="InterPro" id="IPR050266">
    <property type="entry name" value="AB_hydrolase_sf"/>
</dbReference>
<accession>A0A7J5DKJ6</accession>
<protein>
    <submittedName>
        <fullName evidence="3">Alpha/beta fold hydrolase</fullName>
    </submittedName>
</protein>
<gene>
    <name evidence="3" type="ORF">F8144_09375</name>
</gene>
<dbReference type="Pfam" id="PF12697">
    <property type="entry name" value="Abhydrolase_6"/>
    <property type="match status" value="1"/>
</dbReference>
<organism evidence="3 4">
    <name type="scientific">Streptomyces triticiradicis</name>
    <dbReference type="NCBI Taxonomy" id="2651189"/>
    <lineage>
        <taxon>Bacteria</taxon>
        <taxon>Bacillati</taxon>
        <taxon>Actinomycetota</taxon>
        <taxon>Actinomycetes</taxon>
        <taxon>Kitasatosporales</taxon>
        <taxon>Streptomycetaceae</taxon>
        <taxon>Streptomyces</taxon>
    </lineage>
</organism>
<dbReference type="EMBL" id="WBKG01000005">
    <property type="protein sequence ID" value="KAB1989236.1"/>
    <property type="molecule type" value="Genomic_DNA"/>
</dbReference>
<evidence type="ECO:0000259" key="2">
    <source>
        <dbReference type="Pfam" id="PF12697"/>
    </source>
</evidence>
<evidence type="ECO:0000313" key="3">
    <source>
        <dbReference type="EMBL" id="KAB1989236.1"/>
    </source>
</evidence>
<dbReference type="RefSeq" id="WP_151468778.1">
    <property type="nucleotide sequence ID" value="NZ_WBKG01000005.1"/>
</dbReference>
<dbReference type="InterPro" id="IPR029058">
    <property type="entry name" value="AB_hydrolase_fold"/>
</dbReference>
<dbReference type="PANTHER" id="PTHR43798">
    <property type="entry name" value="MONOACYLGLYCEROL LIPASE"/>
    <property type="match status" value="1"/>
</dbReference>
<dbReference type="Proteomes" id="UP000442990">
    <property type="component" value="Unassembled WGS sequence"/>
</dbReference>
<evidence type="ECO:0000256" key="1">
    <source>
        <dbReference type="ARBA" id="ARBA00022801"/>
    </source>
</evidence>
<dbReference type="PANTHER" id="PTHR43798:SF31">
    <property type="entry name" value="AB HYDROLASE SUPERFAMILY PROTEIN YCLE"/>
    <property type="match status" value="1"/>
</dbReference>
<reference evidence="3 4" key="1">
    <citation type="submission" date="2019-09" db="EMBL/GenBank/DDBJ databases">
        <title>Isolation and identification of active actinomycetes.</title>
        <authorList>
            <person name="Yu Z."/>
            <person name="Han C."/>
            <person name="Yu B."/>
        </authorList>
    </citation>
    <scope>NUCLEOTIDE SEQUENCE [LARGE SCALE GENOMIC DNA]</scope>
    <source>
        <strain evidence="3 4">NEAU-H2</strain>
    </source>
</reference>
<dbReference type="Gene3D" id="3.40.50.1820">
    <property type="entry name" value="alpha/beta hydrolase"/>
    <property type="match status" value="1"/>
</dbReference>
<proteinExistence type="predicted"/>
<dbReference type="SUPFAM" id="SSF53474">
    <property type="entry name" value="alpha/beta-Hydrolases"/>
    <property type="match status" value="1"/>
</dbReference>
<dbReference type="AlphaFoldDB" id="A0A7J5DKJ6"/>